<proteinExistence type="predicted"/>
<name>A0A9X9T6J7_METOG</name>
<dbReference type="KEGG" id="mou:OU421_08360"/>
<organism evidence="2 3">
    <name type="scientific">Methanogenium organophilum</name>
    <dbReference type="NCBI Taxonomy" id="2199"/>
    <lineage>
        <taxon>Archaea</taxon>
        <taxon>Methanobacteriati</taxon>
        <taxon>Methanobacteriota</taxon>
        <taxon>Stenosarchaea group</taxon>
        <taxon>Methanomicrobia</taxon>
        <taxon>Methanomicrobiales</taxon>
        <taxon>Methanomicrobiaceae</taxon>
        <taxon>Methanogenium</taxon>
    </lineage>
</organism>
<evidence type="ECO:0000256" key="1">
    <source>
        <dbReference type="SAM" id="MobiDB-lite"/>
    </source>
</evidence>
<sequence>MGGFSPVKIGCHCRMKGKGGVAPLPAGPTPAGRQVAGGGTSLPLLL</sequence>
<keyword evidence="3" id="KW-1185">Reference proteome</keyword>
<dbReference type="Proteomes" id="UP001163096">
    <property type="component" value="Chromosome"/>
</dbReference>
<protein>
    <submittedName>
        <fullName evidence="2">Uncharacterized protein</fullName>
    </submittedName>
</protein>
<accession>A0A9X9T6J7</accession>
<dbReference type="GeneID" id="76835108"/>
<evidence type="ECO:0000313" key="3">
    <source>
        <dbReference type="Proteomes" id="UP001163096"/>
    </source>
</evidence>
<evidence type="ECO:0000313" key="2">
    <source>
        <dbReference type="EMBL" id="WAI00443.1"/>
    </source>
</evidence>
<dbReference type="AlphaFoldDB" id="A0A9X9T6J7"/>
<dbReference type="EMBL" id="CP113361">
    <property type="protein sequence ID" value="WAI00443.1"/>
    <property type="molecule type" value="Genomic_DNA"/>
</dbReference>
<reference evidence="2" key="1">
    <citation type="submission" date="2022-11" db="EMBL/GenBank/DDBJ databases">
        <title>Complete genome sequence of Methanogenium organophilum DSM 3596.</title>
        <authorList>
            <person name="Chen S.-C."/>
            <person name="Lai S.-J."/>
            <person name="You Y.-T."/>
        </authorList>
    </citation>
    <scope>NUCLEOTIDE SEQUENCE</scope>
    <source>
        <strain evidence="2">DSM 3596</strain>
    </source>
</reference>
<gene>
    <name evidence="2" type="ORF">OU421_08360</name>
</gene>
<feature type="region of interest" description="Disordered" evidence="1">
    <location>
        <begin position="22"/>
        <end position="46"/>
    </location>
</feature>
<dbReference type="RefSeq" id="WP_268185642.1">
    <property type="nucleotide sequence ID" value="NZ_CP113361.1"/>
</dbReference>